<protein>
    <recommendedName>
        <fullName evidence="4">Copper chaperone PCu(A)C</fullName>
    </recommendedName>
</protein>
<reference evidence="2 3" key="2">
    <citation type="journal article" date="2012" name="Int. J. Syst. Evol. Microbiol.">
        <title>Magnetococcus marinus gen. nov., sp. nov., a marine, magnetotactic bacterium that represents a novel lineage (Magnetococcaceae fam. nov.; Magnetococcales ord. nov.) at the base of the Alphaproteobacteria.</title>
        <authorList>
            <person name="Bazylinski D.A."/>
            <person name="Williams T.J."/>
            <person name="Lefevre C.T."/>
            <person name="Berg R.J."/>
            <person name="Zhang C.L."/>
            <person name="Bowser S.S."/>
            <person name="Dean A.J."/>
            <person name="Beveridge T.J."/>
        </authorList>
    </citation>
    <scope>NUCLEOTIDE SEQUENCE [LARGE SCALE GENOMIC DNA]</scope>
    <source>
        <strain evidence="3">ATCC BAA-1437 / JCM 17883 / MC-1</strain>
    </source>
</reference>
<dbReference type="EMBL" id="CP000471">
    <property type="protein sequence ID" value="ABK43585.1"/>
    <property type="molecule type" value="Genomic_DNA"/>
</dbReference>
<keyword evidence="1" id="KW-0732">Signal</keyword>
<evidence type="ECO:0000313" key="3">
    <source>
        <dbReference type="Proteomes" id="UP000002586"/>
    </source>
</evidence>
<keyword evidence="3" id="KW-1185">Reference proteome</keyword>
<dbReference type="AlphaFoldDB" id="A0L6J2"/>
<dbReference type="PANTHER" id="PTHR36302">
    <property type="entry name" value="BLR7088 PROTEIN"/>
    <property type="match status" value="1"/>
</dbReference>
<gene>
    <name evidence="2" type="ordered locus">Mmc1_1067</name>
</gene>
<dbReference type="Gene3D" id="2.60.40.1890">
    <property type="entry name" value="PCu(A)C copper chaperone"/>
    <property type="match status" value="1"/>
</dbReference>
<accession>A0L6J2</accession>
<name>A0L6J2_MAGMM</name>
<organism evidence="2 3">
    <name type="scientific">Magnetococcus marinus (strain ATCC BAA-1437 / JCM 17883 / MC-1)</name>
    <dbReference type="NCBI Taxonomy" id="156889"/>
    <lineage>
        <taxon>Bacteria</taxon>
        <taxon>Pseudomonadati</taxon>
        <taxon>Pseudomonadota</taxon>
        <taxon>Magnetococcia</taxon>
        <taxon>Magnetococcales</taxon>
        <taxon>Magnetococcaceae</taxon>
        <taxon>Magnetococcus</taxon>
    </lineage>
</organism>
<dbReference type="InterPro" id="IPR036182">
    <property type="entry name" value="PCuAC_sf"/>
</dbReference>
<dbReference type="KEGG" id="mgm:Mmc1_1067"/>
<dbReference type="OrthoDB" id="9796962at2"/>
<dbReference type="HOGENOM" id="CLU_100939_1_3_5"/>
<dbReference type="SUPFAM" id="SSF110087">
    <property type="entry name" value="DR1885-like metal-binding protein"/>
    <property type="match status" value="1"/>
</dbReference>
<evidence type="ECO:0000256" key="1">
    <source>
        <dbReference type="SAM" id="SignalP"/>
    </source>
</evidence>
<evidence type="ECO:0000313" key="2">
    <source>
        <dbReference type="EMBL" id="ABK43585.1"/>
    </source>
</evidence>
<dbReference type="eggNOG" id="COG2847">
    <property type="taxonomic scope" value="Bacteria"/>
</dbReference>
<dbReference type="InterPro" id="IPR007410">
    <property type="entry name" value="LpqE-like"/>
</dbReference>
<dbReference type="Pfam" id="PF04314">
    <property type="entry name" value="PCuAC"/>
    <property type="match status" value="1"/>
</dbReference>
<reference evidence="3" key="1">
    <citation type="journal article" date="2009" name="Appl. Environ. Microbiol.">
        <title>Complete genome sequence of the chemolithoautotrophic marine magnetotactic coccus strain MC-1.</title>
        <authorList>
            <person name="Schubbe S."/>
            <person name="Williams T.J."/>
            <person name="Xie G."/>
            <person name="Kiss H.E."/>
            <person name="Brettin T.S."/>
            <person name="Martinez D."/>
            <person name="Ross C.A."/>
            <person name="Schuler D."/>
            <person name="Cox B.L."/>
            <person name="Nealson K.H."/>
            <person name="Bazylinski D.A."/>
        </authorList>
    </citation>
    <scope>NUCLEOTIDE SEQUENCE [LARGE SCALE GENOMIC DNA]</scope>
    <source>
        <strain evidence="3">ATCC BAA-1437 / JCM 17883 / MC-1</strain>
    </source>
</reference>
<dbReference type="STRING" id="156889.Mmc1_1067"/>
<feature type="chain" id="PRO_5002626470" description="Copper chaperone PCu(A)C" evidence="1">
    <location>
        <begin position="22"/>
        <end position="213"/>
    </location>
</feature>
<evidence type="ECO:0008006" key="4">
    <source>
        <dbReference type="Google" id="ProtNLM"/>
    </source>
</evidence>
<sequence precursor="true">MIKAMLRVVMLLLSGVGVAQAQAPANAMMVSDGWVREMPANMRMSAAFMVLMNHSMDAVSLLKASSPQFERVELHRSMPVDGVMRMVEQSRIPVPAQGKTILKPGDWHVMLMMGKAALKAGDTVDLTLSFDNGQELSLVVPVKKMPSHAGMVPPSAAGHGMLHQGHEMMQQGHNMMEQGQQQMMDHSMMGHQGMQHGMEQAGEAAKGSMPAMQ</sequence>
<proteinExistence type="predicted"/>
<feature type="signal peptide" evidence="1">
    <location>
        <begin position="1"/>
        <end position="21"/>
    </location>
</feature>
<dbReference type="RefSeq" id="WP_011712742.1">
    <property type="nucleotide sequence ID" value="NC_008576.1"/>
</dbReference>
<dbReference type="PANTHER" id="PTHR36302:SF1">
    <property type="entry name" value="COPPER CHAPERONE PCU(A)C"/>
    <property type="match status" value="1"/>
</dbReference>
<dbReference type="Proteomes" id="UP000002586">
    <property type="component" value="Chromosome"/>
</dbReference>
<dbReference type="InterPro" id="IPR058248">
    <property type="entry name" value="Lxx211020-like"/>
</dbReference>